<dbReference type="SUPFAM" id="SSF140453">
    <property type="entry name" value="EsxAB dimer-like"/>
    <property type="match status" value="1"/>
</dbReference>
<dbReference type="InterPro" id="IPR036689">
    <property type="entry name" value="ESAT-6-like_sf"/>
</dbReference>
<dbReference type="EMBL" id="CP009285">
    <property type="protein sequence ID" value="AIQ56707.1"/>
    <property type="molecule type" value="Genomic_DNA"/>
</dbReference>
<evidence type="ECO:0008006" key="3">
    <source>
        <dbReference type="Google" id="ProtNLM"/>
    </source>
</evidence>
<proteinExistence type="predicted"/>
<dbReference type="Proteomes" id="UP000029518">
    <property type="component" value="Chromosome"/>
</dbReference>
<dbReference type="Pfam" id="PF06013">
    <property type="entry name" value="WXG100"/>
    <property type="match status" value="1"/>
</dbReference>
<evidence type="ECO:0000313" key="2">
    <source>
        <dbReference type="Proteomes" id="UP000029518"/>
    </source>
</evidence>
<dbReference type="OrthoDB" id="2651273at2"/>
<gene>
    <name evidence="1" type="ORF">PBOR_06965</name>
</gene>
<evidence type="ECO:0000313" key="1">
    <source>
        <dbReference type="EMBL" id="AIQ56707.1"/>
    </source>
</evidence>
<sequence>MADKVTVNYDGLKTLAENIIKQKGEYDNLMKKITTTATTLNSIWEDTAAREFAEKVKGMDKTFTAFGQALENIGIHMRNVSNSYETLSKEIKAAQNKSF</sequence>
<dbReference type="RefSeq" id="WP_042134296.1">
    <property type="nucleotide sequence ID" value="NZ_CP009285.1"/>
</dbReference>
<keyword evidence="2" id="KW-1185">Reference proteome</keyword>
<organism evidence="1 2">
    <name type="scientific">Paenibacillus borealis</name>
    <dbReference type="NCBI Taxonomy" id="160799"/>
    <lineage>
        <taxon>Bacteria</taxon>
        <taxon>Bacillati</taxon>
        <taxon>Bacillota</taxon>
        <taxon>Bacilli</taxon>
        <taxon>Bacillales</taxon>
        <taxon>Paenibacillaceae</taxon>
        <taxon>Paenibacillus</taxon>
    </lineage>
</organism>
<dbReference type="AlphaFoldDB" id="A0A089L7B8"/>
<protein>
    <recommendedName>
        <fullName evidence="3">ESAT-6-like protein</fullName>
    </recommendedName>
</protein>
<accession>A0A089L7B8</accession>
<dbReference type="Gene3D" id="1.10.287.1060">
    <property type="entry name" value="ESAT-6-like"/>
    <property type="match status" value="1"/>
</dbReference>
<name>A0A089L7B8_PAEBO</name>
<dbReference type="InterPro" id="IPR010310">
    <property type="entry name" value="T7SS_ESAT-6-like"/>
</dbReference>
<dbReference type="HOGENOM" id="CLU_2317568_0_0_9"/>
<dbReference type="KEGG" id="pbd:PBOR_06965"/>
<reference evidence="1" key="1">
    <citation type="submission" date="2014-08" db="EMBL/GenBank/DDBJ databases">
        <title>Comparative genomics of the Paenibacillus odorifer group.</title>
        <authorList>
            <person name="den Bakker H.C."/>
            <person name="Tsai Y.-C.Y.-C."/>
            <person name="Martin N."/>
            <person name="Korlach J."/>
            <person name="Wiedmann M."/>
        </authorList>
    </citation>
    <scope>NUCLEOTIDE SEQUENCE [LARGE SCALE GENOMIC DNA]</scope>
    <source>
        <strain evidence="1">DSM 13188</strain>
    </source>
</reference>